<dbReference type="InterPro" id="IPR007630">
    <property type="entry name" value="RNA_pol_sigma70_r4"/>
</dbReference>
<dbReference type="InterPro" id="IPR013325">
    <property type="entry name" value="RNA_pol_sigma_r2"/>
</dbReference>
<dbReference type="Pfam" id="PF04545">
    <property type="entry name" value="Sigma70_r4"/>
    <property type="match status" value="1"/>
</dbReference>
<keyword evidence="5" id="KW-0804">Transcription</keyword>
<dbReference type="CDD" id="cd06171">
    <property type="entry name" value="Sigma70_r4"/>
    <property type="match status" value="1"/>
</dbReference>
<dbReference type="GO" id="GO:0016987">
    <property type="term" value="F:sigma factor activity"/>
    <property type="evidence" value="ECO:0007669"/>
    <property type="project" value="UniProtKB-KW"/>
</dbReference>
<evidence type="ECO:0000259" key="7">
    <source>
        <dbReference type="Pfam" id="PF04545"/>
    </source>
</evidence>
<feature type="domain" description="RNA polymerase sigma-70 region 2" evidence="6">
    <location>
        <begin position="37"/>
        <end position="104"/>
    </location>
</feature>
<evidence type="ECO:0000256" key="3">
    <source>
        <dbReference type="ARBA" id="ARBA00023082"/>
    </source>
</evidence>
<keyword evidence="3" id="KW-0731">Sigma factor</keyword>
<dbReference type="InterPro" id="IPR013324">
    <property type="entry name" value="RNA_pol_sigma_r3/r4-like"/>
</dbReference>
<sequence length="191" mass="21358">MAIVSLGEGLPVPPADELARFVIAVATNRDRNAFAALFRHFGPRLKTFFMRGSMSAGLAEDLVQETMLSVWRKASYFDPGRAGVATWVFTIARNLRIDHLRRQRNPADLPPDPEEEPQTLEDALLGAERDLRVRKALSGLSPDQQTIIRLAYYSEKSQTEIASELGIPLGTVKSRARLAMNRLRALLEDEE</sequence>
<dbReference type="RefSeq" id="WP_148916183.1">
    <property type="nucleotide sequence ID" value="NZ_VSZS01000066.1"/>
</dbReference>
<dbReference type="SUPFAM" id="SSF88946">
    <property type="entry name" value="Sigma2 domain of RNA polymerase sigma factors"/>
    <property type="match status" value="1"/>
</dbReference>
<keyword evidence="2" id="KW-0805">Transcription regulation</keyword>
<dbReference type="InterPro" id="IPR039425">
    <property type="entry name" value="RNA_pol_sigma-70-like"/>
</dbReference>
<dbReference type="AlphaFoldDB" id="A0A5D4GQL2"/>
<keyword evidence="4" id="KW-0238">DNA-binding</keyword>
<dbReference type="GO" id="GO:0006352">
    <property type="term" value="P:DNA-templated transcription initiation"/>
    <property type="evidence" value="ECO:0007669"/>
    <property type="project" value="InterPro"/>
</dbReference>
<gene>
    <name evidence="8" type="ORF">FY036_18225</name>
</gene>
<dbReference type="Gene3D" id="1.10.1740.10">
    <property type="match status" value="1"/>
</dbReference>
<dbReference type="InterPro" id="IPR036388">
    <property type="entry name" value="WH-like_DNA-bd_sf"/>
</dbReference>
<dbReference type="InterPro" id="IPR014284">
    <property type="entry name" value="RNA_pol_sigma-70_dom"/>
</dbReference>
<evidence type="ECO:0000256" key="2">
    <source>
        <dbReference type="ARBA" id="ARBA00023015"/>
    </source>
</evidence>
<evidence type="ECO:0000256" key="5">
    <source>
        <dbReference type="ARBA" id="ARBA00023163"/>
    </source>
</evidence>
<dbReference type="PANTHER" id="PTHR43133:SF62">
    <property type="entry name" value="RNA POLYMERASE SIGMA FACTOR SIGZ"/>
    <property type="match status" value="1"/>
</dbReference>
<comment type="caution">
    <text evidence="8">The sequence shown here is derived from an EMBL/GenBank/DDBJ whole genome shotgun (WGS) entry which is preliminary data.</text>
</comment>
<reference evidence="8 9" key="1">
    <citation type="submission" date="2019-08" db="EMBL/GenBank/DDBJ databases">
        <authorList>
            <person name="Seo Y.L."/>
        </authorList>
    </citation>
    <scope>NUCLEOTIDE SEQUENCE [LARGE SCALE GENOMIC DNA]</scope>
    <source>
        <strain evidence="8 9">MaA-C15</strain>
    </source>
</reference>
<protein>
    <submittedName>
        <fullName evidence="8">Sigma-70 family RNA polymerase sigma factor</fullName>
    </submittedName>
</protein>
<dbReference type="EMBL" id="VSZS01000066">
    <property type="protein sequence ID" value="TYR30647.1"/>
    <property type="molecule type" value="Genomic_DNA"/>
</dbReference>
<organism evidence="8 9">
    <name type="scientific">Neoaquamicrobium microcysteis</name>
    <dbReference type="NCBI Taxonomy" id="2682781"/>
    <lineage>
        <taxon>Bacteria</taxon>
        <taxon>Pseudomonadati</taxon>
        <taxon>Pseudomonadota</taxon>
        <taxon>Alphaproteobacteria</taxon>
        <taxon>Hyphomicrobiales</taxon>
        <taxon>Phyllobacteriaceae</taxon>
        <taxon>Neoaquamicrobium</taxon>
    </lineage>
</organism>
<dbReference type="Pfam" id="PF04542">
    <property type="entry name" value="Sigma70_r2"/>
    <property type="match status" value="1"/>
</dbReference>
<evidence type="ECO:0000313" key="8">
    <source>
        <dbReference type="EMBL" id="TYR30647.1"/>
    </source>
</evidence>
<dbReference type="GO" id="GO:0003677">
    <property type="term" value="F:DNA binding"/>
    <property type="evidence" value="ECO:0007669"/>
    <property type="project" value="UniProtKB-KW"/>
</dbReference>
<dbReference type="NCBIfam" id="TIGR02937">
    <property type="entry name" value="sigma70-ECF"/>
    <property type="match status" value="1"/>
</dbReference>
<evidence type="ECO:0000259" key="6">
    <source>
        <dbReference type="Pfam" id="PF04542"/>
    </source>
</evidence>
<name>A0A5D4GQL2_9HYPH</name>
<reference evidence="8 9" key="2">
    <citation type="submission" date="2019-09" db="EMBL/GenBank/DDBJ databases">
        <title>Mesorhizobium sp. MaA-C15 isolated from Microcystis aeruginosa.</title>
        <authorList>
            <person name="Jeong S.E."/>
            <person name="Jin H.M."/>
            <person name="Jeon C.O."/>
        </authorList>
    </citation>
    <scope>NUCLEOTIDE SEQUENCE [LARGE SCALE GENOMIC DNA]</scope>
    <source>
        <strain evidence="8 9">MaA-C15</strain>
    </source>
</reference>
<proteinExistence type="inferred from homology"/>
<feature type="domain" description="RNA polymerase sigma-70 region 4" evidence="7">
    <location>
        <begin position="136"/>
        <end position="185"/>
    </location>
</feature>
<evidence type="ECO:0000313" key="9">
    <source>
        <dbReference type="Proteomes" id="UP000323258"/>
    </source>
</evidence>
<comment type="similarity">
    <text evidence="1">Belongs to the sigma-70 factor family. ECF subfamily.</text>
</comment>
<evidence type="ECO:0000256" key="4">
    <source>
        <dbReference type="ARBA" id="ARBA00023125"/>
    </source>
</evidence>
<accession>A0A5D4GQL2</accession>
<dbReference type="Gene3D" id="1.10.10.10">
    <property type="entry name" value="Winged helix-like DNA-binding domain superfamily/Winged helix DNA-binding domain"/>
    <property type="match status" value="1"/>
</dbReference>
<dbReference type="Proteomes" id="UP000323258">
    <property type="component" value="Unassembled WGS sequence"/>
</dbReference>
<evidence type="ECO:0000256" key="1">
    <source>
        <dbReference type="ARBA" id="ARBA00010641"/>
    </source>
</evidence>
<dbReference type="PANTHER" id="PTHR43133">
    <property type="entry name" value="RNA POLYMERASE ECF-TYPE SIGMA FACTO"/>
    <property type="match status" value="1"/>
</dbReference>
<dbReference type="InterPro" id="IPR007627">
    <property type="entry name" value="RNA_pol_sigma70_r2"/>
</dbReference>
<dbReference type="OrthoDB" id="9784272at2"/>
<dbReference type="SUPFAM" id="SSF88659">
    <property type="entry name" value="Sigma3 and sigma4 domains of RNA polymerase sigma factors"/>
    <property type="match status" value="1"/>
</dbReference>
<keyword evidence="9" id="KW-1185">Reference proteome</keyword>